<evidence type="ECO:0000313" key="2">
    <source>
        <dbReference type="Proteomes" id="UP001286174"/>
    </source>
</evidence>
<organism evidence="1 2">
    <name type="scientific">Grylomicrobium aquisgranensis</name>
    <dbReference type="NCBI Taxonomy" id="2926318"/>
    <lineage>
        <taxon>Bacteria</taxon>
        <taxon>Bacillati</taxon>
        <taxon>Bacillota</taxon>
        <taxon>Erysipelotrichia</taxon>
        <taxon>Erysipelotrichales</taxon>
        <taxon>Erysipelotrichaceae</taxon>
        <taxon>Grylomicrobium</taxon>
    </lineage>
</organism>
<protein>
    <submittedName>
        <fullName evidence="1">Uncharacterized protein</fullName>
    </submittedName>
</protein>
<proteinExistence type="predicted"/>
<accession>A0AB35U1K9</accession>
<dbReference type="EMBL" id="JALBUR010000002">
    <property type="protein sequence ID" value="MDX8418794.1"/>
    <property type="molecule type" value="Genomic_DNA"/>
</dbReference>
<dbReference type="Proteomes" id="UP001286174">
    <property type="component" value="Unassembled WGS sequence"/>
</dbReference>
<reference evidence="1 2" key="1">
    <citation type="submission" date="2022-03" db="EMBL/GenBank/DDBJ databases">
        <title>Novel taxa within the pig intestine.</title>
        <authorList>
            <person name="Wylensek D."/>
            <person name="Bishof K."/>
            <person name="Afrizal A."/>
            <person name="Clavel T."/>
        </authorList>
    </citation>
    <scope>NUCLEOTIDE SEQUENCE [LARGE SCALE GENOMIC DNA]</scope>
    <source>
        <strain evidence="1 2">CLA-KB-P133</strain>
    </source>
</reference>
<comment type="caution">
    <text evidence="1">The sequence shown here is derived from an EMBL/GenBank/DDBJ whole genome shotgun (WGS) entry which is preliminary data.</text>
</comment>
<evidence type="ECO:0000313" key="1">
    <source>
        <dbReference type="EMBL" id="MDX8418794.1"/>
    </source>
</evidence>
<name>A0AB35U1K9_9FIRM</name>
<dbReference type="RefSeq" id="WP_277655626.1">
    <property type="nucleotide sequence ID" value="NZ_JALBUR010000002.1"/>
</dbReference>
<sequence>MSSIAYVSDPAMLEYHRLCRSQTILFWRLTVKNRFSDFHHGDLLFFYARGPRSRKKGFIGYGHYEGTRKLSLNQMWKQFGRMTGYDTKAQLEEAIAKASRNHIPESMQCLILSNIVFFTAPVFPKEVGLDIPANLESYCYIDKDDPSVTVRILKQADKFGIDLWSYDNRQSPETVFKADEVRHILAMACYQMGKETGSENEKTISHRLAREKTKEDGWELIRGSLSDCGSMDSHGIHLAIPFVCSSIDRPHRMQMWIGRAMLYALYLKQNKINDALSVSVLCETEDAEMERLVKQLNGQL</sequence>
<dbReference type="AlphaFoldDB" id="A0AB35U1K9"/>
<gene>
    <name evidence="1" type="ORF">MOZ60_01645</name>
</gene>
<keyword evidence="2" id="KW-1185">Reference proteome</keyword>